<comment type="caution">
    <text evidence="8">The sequence shown here is derived from an EMBL/GenBank/DDBJ whole genome shotgun (WGS) entry which is preliminary data.</text>
</comment>
<evidence type="ECO:0000256" key="2">
    <source>
        <dbReference type="ARBA" id="ARBA00022475"/>
    </source>
</evidence>
<feature type="transmembrane region" description="Helical" evidence="6">
    <location>
        <begin position="112"/>
        <end position="133"/>
    </location>
</feature>
<evidence type="ECO:0000256" key="6">
    <source>
        <dbReference type="SAM" id="Phobius"/>
    </source>
</evidence>
<dbReference type="InterPro" id="IPR051791">
    <property type="entry name" value="Pra-immunoreactive"/>
</dbReference>
<feature type="transmembrane region" description="Helical" evidence="6">
    <location>
        <begin position="21"/>
        <end position="45"/>
    </location>
</feature>
<organism evidence="8 9">
    <name type="scientific">Microbacterium ulmi</name>
    <dbReference type="NCBI Taxonomy" id="179095"/>
    <lineage>
        <taxon>Bacteria</taxon>
        <taxon>Bacillati</taxon>
        <taxon>Actinomycetota</taxon>
        <taxon>Actinomycetes</taxon>
        <taxon>Micrococcales</taxon>
        <taxon>Microbacteriaceae</taxon>
        <taxon>Microbacterium</taxon>
    </lineage>
</organism>
<proteinExistence type="predicted"/>
<evidence type="ECO:0000259" key="7">
    <source>
        <dbReference type="Pfam" id="PF06271"/>
    </source>
</evidence>
<sequence>MTRVLTPTAAAPASIGPRVGAYAIDAAIGGALTCLVAVVAAAVAFSSGAPSSPVELMARASVVWVAVAGVGLAWAVVYTALQGGRGSIGQRAAGIRIADAETSAPIGFGRALLRNVVFGLAASIVVGCFTPLFDGSGRRQGWHDSAARALVVRRVAAETAAAPPAARAVPA</sequence>
<evidence type="ECO:0000256" key="3">
    <source>
        <dbReference type="ARBA" id="ARBA00022692"/>
    </source>
</evidence>
<dbReference type="GO" id="GO:0005886">
    <property type="term" value="C:plasma membrane"/>
    <property type="evidence" value="ECO:0007669"/>
    <property type="project" value="UniProtKB-SubCell"/>
</dbReference>
<keyword evidence="5 6" id="KW-0472">Membrane</keyword>
<dbReference type="InterPro" id="IPR010432">
    <property type="entry name" value="RDD"/>
</dbReference>
<keyword evidence="4 6" id="KW-1133">Transmembrane helix</keyword>
<gene>
    <name evidence="8" type="ORF">HLA99_16745</name>
</gene>
<reference evidence="8 9" key="1">
    <citation type="submission" date="2020-05" db="EMBL/GenBank/DDBJ databases">
        <title>MicrobeNet Type strains.</title>
        <authorList>
            <person name="Nicholson A.C."/>
        </authorList>
    </citation>
    <scope>NUCLEOTIDE SEQUENCE [LARGE SCALE GENOMIC DNA]</scope>
    <source>
        <strain evidence="8 9">JCM 14282</strain>
    </source>
</reference>
<comment type="subcellular location">
    <subcellularLocation>
        <location evidence="1">Cell membrane</location>
        <topology evidence="1">Multi-pass membrane protein</topology>
    </subcellularLocation>
</comment>
<evidence type="ECO:0000313" key="8">
    <source>
        <dbReference type="EMBL" id="NNH05487.1"/>
    </source>
</evidence>
<dbReference type="Proteomes" id="UP000543598">
    <property type="component" value="Unassembled WGS sequence"/>
</dbReference>
<evidence type="ECO:0000256" key="1">
    <source>
        <dbReference type="ARBA" id="ARBA00004651"/>
    </source>
</evidence>
<dbReference type="EMBL" id="JABEMB010000063">
    <property type="protein sequence ID" value="NNH05487.1"/>
    <property type="molecule type" value="Genomic_DNA"/>
</dbReference>
<keyword evidence="9" id="KW-1185">Reference proteome</keyword>
<feature type="non-terminal residue" evidence="8">
    <location>
        <position position="171"/>
    </location>
</feature>
<feature type="domain" description="RDD" evidence="7">
    <location>
        <begin position="13"/>
        <end position="147"/>
    </location>
</feature>
<dbReference type="Pfam" id="PF06271">
    <property type="entry name" value="RDD"/>
    <property type="match status" value="1"/>
</dbReference>
<keyword evidence="3 6" id="KW-0812">Transmembrane</keyword>
<name>A0A7Y2Q2J1_9MICO</name>
<protein>
    <submittedName>
        <fullName evidence="8">RDD family protein</fullName>
    </submittedName>
</protein>
<evidence type="ECO:0000256" key="5">
    <source>
        <dbReference type="ARBA" id="ARBA00023136"/>
    </source>
</evidence>
<dbReference type="AlphaFoldDB" id="A0A7Y2Q2J1"/>
<evidence type="ECO:0000313" key="9">
    <source>
        <dbReference type="Proteomes" id="UP000543598"/>
    </source>
</evidence>
<dbReference type="RefSeq" id="WP_170283315.1">
    <property type="nucleotide sequence ID" value="NZ_JABEMB010000063.1"/>
</dbReference>
<evidence type="ECO:0000256" key="4">
    <source>
        <dbReference type="ARBA" id="ARBA00022989"/>
    </source>
</evidence>
<feature type="transmembrane region" description="Helical" evidence="6">
    <location>
        <begin position="57"/>
        <end position="81"/>
    </location>
</feature>
<dbReference type="PANTHER" id="PTHR36115">
    <property type="entry name" value="PROLINE-RICH ANTIGEN HOMOLOG-RELATED"/>
    <property type="match status" value="1"/>
</dbReference>
<accession>A0A7Y2Q2J1</accession>
<keyword evidence="2" id="KW-1003">Cell membrane</keyword>